<dbReference type="PANTHER" id="PTHR36452:SF1">
    <property type="entry name" value="DUF2461 DOMAIN-CONTAINING PROTEIN"/>
    <property type="match status" value="1"/>
</dbReference>
<reference evidence="1" key="1">
    <citation type="submission" date="2020-02" db="EMBL/GenBank/DDBJ databases">
        <authorList>
            <person name="Meier V. D."/>
        </authorList>
    </citation>
    <scope>NUCLEOTIDE SEQUENCE</scope>
    <source>
        <strain evidence="1">AVDCRST_MAG76</strain>
    </source>
</reference>
<dbReference type="InterPro" id="IPR012808">
    <property type="entry name" value="CHP02453"/>
</dbReference>
<evidence type="ECO:0000313" key="1">
    <source>
        <dbReference type="EMBL" id="CAA9226889.1"/>
    </source>
</evidence>
<dbReference type="PANTHER" id="PTHR36452">
    <property type="entry name" value="CHROMOSOME 12, WHOLE GENOME SHOTGUN SEQUENCE"/>
    <property type="match status" value="1"/>
</dbReference>
<evidence type="ECO:0008006" key="2">
    <source>
        <dbReference type="Google" id="ProtNLM"/>
    </source>
</evidence>
<dbReference type="Pfam" id="PF09365">
    <property type="entry name" value="DUF2461"/>
    <property type="match status" value="1"/>
</dbReference>
<dbReference type="AlphaFoldDB" id="A0A6J4HK76"/>
<name>A0A6J4HK76_9ACTN</name>
<dbReference type="PIRSF" id="PIRSF028451">
    <property type="entry name" value="UCP028451"/>
    <property type="match status" value="1"/>
</dbReference>
<sequence length="215" mass="23609">MAFRGWPVEAVEFFEALEADNSKSFWLSNKDVYERAVKAPMEELLTELEPEFGAGKLFRPYRDVRFSRDKTPYKTNIAALVGGTGYVSLSSDGLSVGAGMVHLASDQLGRYRAAVDEAVTGAALEEAVAAIRAKGHECGPHEALKSAPRGYPKDHPRVELLRAKGIIMWHLWPPAAWLGTRKAKDRVAGALRDADPLRRWLAQHVGDTAAEAVAR</sequence>
<dbReference type="EMBL" id="CADCSZ010000059">
    <property type="protein sequence ID" value="CAA9226889.1"/>
    <property type="molecule type" value="Genomic_DNA"/>
</dbReference>
<organism evidence="1">
    <name type="scientific">uncultured Acidimicrobiales bacterium</name>
    <dbReference type="NCBI Taxonomy" id="310071"/>
    <lineage>
        <taxon>Bacteria</taxon>
        <taxon>Bacillati</taxon>
        <taxon>Actinomycetota</taxon>
        <taxon>Acidimicrobiia</taxon>
        <taxon>Acidimicrobiales</taxon>
        <taxon>environmental samples</taxon>
    </lineage>
</organism>
<protein>
    <recommendedName>
        <fullName evidence="2">TIGR02453 family protein</fullName>
    </recommendedName>
</protein>
<gene>
    <name evidence="1" type="ORF">AVDCRST_MAG76-1006</name>
</gene>
<dbReference type="InterPro" id="IPR015996">
    <property type="entry name" value="UCP028451"/>
</dbReference>
<proteinExistence type="predicted"/>
<accession>A0A6J4HK76</accession>
<dbReference type="NCBIfam" id="TIGR02453">
    <property type="entry name" value="TIGR02453 family protein"/>
    <property type="match status" value="1"/>
</dbReference>